<sequence length="164" mass="18696">MGYWIYYKVGNNYIPYITQKGSRVEAICFLIPKTAVPEYLIYNYSGIYFNLTIPPYTSYESIVRYANVSTTDPNVTVSLTFPYINEIGINGQSFTLSIPLQNMNQNTTVIVDNVSVYPIVFKYNVSKGLIIKPSETAYLNITVFYPDESYYGNITIVIDVTNYS</sequence>
<dbReference type="EMBL" id="CP146016">
    <property type="protein sequence ID" value="WWQ60466.1"/>
    <property type="molecule type" value="Genomic_DNA"/>
</dbReference>
<name>A0AAX4L051_9CREN</name>
<protein>
    <submittedName>
        <fullName evidence="1">Uncharacterized protein</fullName>
    </submittedName>
</protein>
<dbReference type="GeneID" id="89337845"/>
<dbReference type="Proteomes" id="UP001432202">
    <property type="component" value="Chromosome"/>
</dbReference>
<dbReference type="AlphaFoldDB" id="A0AAX4L051"/>
<accession>A0AAX4L051</accession>
<reference evidence="1 2" key="1">
    <citation type="submission" date="2024-02" db="EMBL/GenBank/DDBJ databases">
        <title>STSV induces naive adaptation in Sulfolobus.</title>
        <authorList>
            <person name="Xiang X."/>
            <person name="Song M."/>
        </authorList>
    </citation>
    <scope>NUCLEOTIDE SEQUENCE [LARGE SCALE GENOMIC DNA]</scope>
    <source>
        <strain evidence="1 2">RT2</strain>
    </source>
</reference>
<evidence type="ECO:0000313" key="2">
    <source>
        <dbReference type="Proteomes" id="UP001432202"/>
    </source>
</evidence>
<gene>
    <name evidence="1" type="ORF">V6M85_13710</name>
</gene>
<evidence type="ECO:0000313" key="1">
    <source>
        <dbReference type="EMBL" id="WWQ60466.1"/>
    </source>
</evidence>
<dbReference type="RefSeq" id="WP_338601279.1">
    <property type="nucleotide sequence ID" value="NZ_CP146016.1"/>
</dbReference>
<proteinExistence type="predicted"/>
<organism evidence="1 2">
    <name type="scientific">Sulfolobus tengchongensis</name>
    <dbReference type="NCBI Taxonomy" id="207809"/>
    <lineage>
        <taxon>Archaea</taxon>
        <taxon>Thermoproteota</taxon>
        <taxon>Thermoprotei</taxon>
        <taxon>Sulfolobales</taxon>
        <taxon>Sulfolobaceae</taxon>
        <taxon>Sulfolobus</taxon>
    </lineage>
</organism>
<keyword evidence="2" id="KW-1185">Reference proteome</keyword>